<proteinExistence type="predicted"/>
<organism evidence="2 3">
    <name type="scientific">Artemisia annua</name>
    <name type="common">Sweet wormwood</name>
    <dbReference type="NCBI Taxonomy" id="35608"/>
    <lineage>
        <taxon>Eukaryota</taxon>
        <taxon>Viridiplantae</taxon>
        <taxon>Streptophyta</taxon>
        <taxon>Embryophyta</taxon>
        <taxon>Tracheophyta</taxon>
        <taxon>Spermatophyta</taxon>
        <taxon>Magnoliopsida</taxon>
        <taxon>eudicotyledons</taxon>
        <taxon>Gunneridae</taxon>
        <taxon>Pentapetalae</taxon>
        <taxon>asterids</taxon>
        <taxon>campanulids</taxon>
        <taxon>Asterales</taxon>
        <taxon>Asteraceae</taxon>
        <taxon>Asteroideae</taxon>
        <taxon>Anthemideae</taxon>
        <taxon>Artemisiinae</taxon>
        <taxon>Artemisia</taxon>
    </lineage>
</organism>
<evidence type="ECO:0000256" key="1">
    <source>
        <dbReference type="SAM" id="MobiDB-lite"/>
    </source>
</evidence>
<evidence type="ECO:0000313" key="3">
    <source>
        <dbReference type="Proteomes" id="UP000245207"/>
    </source>
</evidence>
<dbReference type="PANTHER" id="PTHR31286">
    <property type="entry name" value="GLYCINE-RICH CELL WALL STRUCTURAL PROTEIN 1.8-LIKE"/>
    <property type="match status" value="1"/>
</dbReference>
<protein>
    <submittedName>
        <fullName evidence="2">ATPase, F1/V1/A1 complex, alpha/beta subunit, Zinc knuckle CX2CX4HX4C</fullName>
    </submittedName>
</protein>
<feature type="compositionally biased region" description="Low complexity" evidence="1">
    <location>
        <begin position="280"/>
        <end position="300"/>
    </location>
</feature>
<dbReference type="OrthoDB" id="1427152at2759"/>
<feature type="region of interest" description="Disordered" evidence="1">
    <location>
        <begin position="274"/>
        <end position="302"/>
    </location>
</feature>
<evidence type="ECO:0000313" key="2">
    <source>
        <dbReference type="EMBL" id="PWA55018.1"/>
    </source>
</evidence>
<reference evidence="2 3" key="1">
    <citation type="journal article" date="2018" name="Mol. Plant">
        <title>The genome of Artemisia annua provides insight into the evolution of Asteraceae family and artemisinin biosynthesis.</title>
        <authorList>
            <person name="Shen Q."/>
            <person name="Zhang L."/>
            <person name="Liao Z."/>
            <person name="Wang S."/>
            <person name="Yan T."/>
            <person name="Shi P."/>
            <person name="Liu M."/>
            <person name="Fu X."/>
            <person name="Pan Q."/>
            <person name="Wang Y."/>
            <person name="Lv Z."/>
            <person name="Lu X."/>
            <person name="Zhang F."/>
            <person name="Jiang W."/>
            <person name="Ma Y."/>
            <person name="Chen M."/>
            <person name="Hao X."/>
            <person name="Li L."/>
            <person name="Tang Y."/>
            <person name="Lv G."/>
            <person name="Zhou Y."/>
            <person name="Sun X."/>
            <person name="Brodelius P.E."/>
            <person name="Rose J.K.C."/>
            <person name="Tang K."/>
        </authorList>
    </citation>
    <scope>NUCLEOTIDE SEQUENCE [LARGE SCALE GENOMIC DNA]</scope>
    <source>
        <strain evidence="3">cv. Huhao1</strain>
        <tissue evidence="2">Leaf</tissue>
    </source>
</reference>
<dbReference type="STRING" id="35608.A0A2U1M178"/>
<gene>
    <name evidence="2" type="ORF">CTI12_AA431170</name>
</gene>
<name>A0A2U1M178_ARTAN</name>
<dbReference type="Proteomes" id="UP000245207">
    <property type="component" value="Unassembled WGS sequence"/>
</dbReference>
<dbReference type="AlphaFoldDB" id="A0A2U1M178"/>
<sequence>MLKVYKSTRLKVENHDTLLPKAAMRGPWLIRNLPLILTKWTPDVSLTKSKVTKVLVWIKLHNVPLLAYSEDGLSFIATQVGHISFARALVELSSDSELKREVTMAIPKEDDSGFITACIKVEYEWKPPHCEECKVSGHDLISCPKCVKEAVPNDINMAAEASSYVAVSKKPNANNGKINTEASTSGMTVATSNPFDALAIDDTDESGIPCPTPIVEKIRMLEKLIIDGKATLVDDDGYPLKKVDYLGIKKEAQVDGSQKTGKDLQEQLVSELREKEHVAASKPSSSSSPYAKPSSYSSSPCISSTKVVNPFSKVGDVVCSDSDEDEVLEPDNPMAKYLASTGGGYELKDYFSDDYAAQVYDLQDTWMSFVTSMIPSSKCFGRCTLG</sequence>
<dbReference type="PANTHER" id="PTHR31286:SF99">
    <property type="entry name" value="DUF4283 DOMAIN-CONTAINING PROTEIN"/>
    <property type="match status" value="1"/>
</dbReference>
<dbReference type="InterPro" id="IPR040256">
    <property type="entry name" value="At4g02000-like"/>
</dbReference>
<dbReference type="EMBL" id="PKPP01006893">
    <property type="protein sequence ID" value="PWA55018.1"/>
    <property type="molecule type" value="Genomic_DNA"/>
</dbReference>
<comment type="caution">
    <text evidence="2">The sequence shown here is derived from an EMBL/GenBank/DDBJ whole genome shotgun (WGS) entry which is preliminary data.</text>
</comment>
<accession>A0A2U1M178</accession>
<keyword evidence="3" id="KW-1185">Reference proteome</keyword>